<proteinExistence type="predicted"/>
<dbReference type="Pfam" id="PF05016">
    <property type="entry name" value="ParE_toxin"/>
    <property type="match status" value="1"/>
</dbReference>
<keyword evidence="3" id="KW-1185">Reference proteome</keyword>
<dbReference type="InterPro" id="IPR007712">
    <property type="entry name" value="RelE/ParE_toxin"/>
</dbReference>
<protein>
    <submittedName>
        <fullName evidence="2">Type II toxin-antitoxin system RelE/ParE family toxin</fullName>
    </submittedName>
</protein>
<name>A0A974NTF5_9SPHN</name>
<evidence type="ECO:0000313" key="2">
    <source>
        <dbReference type="EMBL" id="QQV76604.1"/>
    </source>
</evidence>
<dbReference type="KEGG" id="sari:H5J25_14315"/>
<keyword evidence="1" id="KW-1277">Toxin-antitoxin system</keyword>
<evidence type="ECO:0000256" key="1">
    <source>
        <dbReference type="ARBA" id="ARBA00022649"/>
    </source>
</evidence>
<dbReference type="AlphaFoldDB" id="A0A974NTF5"/>
<organism evidence="2 3">
    <name type="scientific">Sphingomonas aliaeris</name>
    <dbReference type="NCBI Taxonomy" id="2759526"/>
    <lineage>
        <taxon>Bacteria</taxon>
        <taxon>Pseudomonadati</taxon>
        <taxon>Pseudomonadota</taxon>
        <taxon>Alphaproteobacteria</taxon>
        <taxon>Sphingomonadales</taxon>
        <taxon>Sphingomonadaceae</taxon>
        <taxon>Sphingomonas</taxon>
    </lineage>
</organism>
<sequence length="97" mass="10756">MRLVPAARDDLRDIRIYSKAAFGAVAARAYLNGLRTVFDLLVDHPSVGIAERDLGEDIRSHGFRSHRVYYIAGPYGVRVIRILHHTRDVMLAIGGGA</sequence>
<dbReference type="Gene3D" id="3.30.2310.20">
    <property type="entry name" value="RelE-like"/>
    <property type="match status" value="1"/>
</dbReference>
<dbReference type="RefSeq" id="WP_202092105.1">
    <property type="nucleotide sequence ID" value="NZ_CP061035.1"/>
</dbReference>
<gene>
    <name evidence="2" type="ORF">H5J25_14315</name>
</gene>
<dbReference type="InterPro" id="IPR035093">
    <property type="entry name" value="RelE/ParE_toxin_dom_sf"/>
</dbReference>
<evidence type="ECO:0000313" key="3">
    <source>
        <dbReference type="Proteomes" id="UP000595894"/>
    </source>
</evidence>
<dbReference type="Proteomes" id="UP000595894">
    <property type="component" value="Chromosome"/>
</dbReference>
<accession>A0A974NTF5</accession>
<dbReference type="EMBL" id="CP061035">
    <property type="protein sequence ID" value="QQV76604.1"/>
    <property type="molecule type" value="Genomic_DNA"/>
</dbReference>
<reference evidence="3" key="1">
    <citation type="submission" date="2020-09" db="EMBL/GenBank/DDBJ databases">
        <title>Sphingomonas sp., a new species isolated from pork steak.</title>
        <authorList>
            <person name="Heidler von Heilborn D."/>
        </authorList>
    </citation>
    <scope>NUCLEOTIDE SEQUENCE [LARGE SCALE GENOMIC DNA]</scope>
</reference>